<keyword evidence="3" id="KW-1133">Transmembrane helix</keyword>
<evidence type="ECO:0000256" key="3">
    <source>
        <dbReference type="SAM" id="Phobius"/>
    </source>
</evidence>
<feature type="compositionally biased region" description="Gly residues" evidence="2">
    <location>
        <begin position="572"/>
        <end position="590"/>
    </location>
</feature>
<feature type="coiled-coil region" evidence="1">
    <location>
        <begin position="397"/>
        <end position="427"/>
    </location>
</feature>
<evidence type="ECO:0000313" key="5">
    <source>
        <dbReference type="EMBL" id="KMV17616.1"/>
    </source>
</evidence>
<evidence type="ECO:0000256" key="2">
    <source>
        <dbReference type="SAM" id="MobiDB-lite"/>
    </source>
</evidence>
<feature type="transmembrane region" description="Helical" evidence="3">
    <location>
        <begin position="184"/>
        <end position="206"/>
    </location>
</feature>
<evidence type="ECO:0000256" key="1">
    <source>
        <dbReference type="SAM" id="Coils"/>
    </source>
</evidence>
<evidence type="ECO:0000256" key="4">
    <source>
        <dbReference type="SAM" id="SignalP"/>
    </source>
</evidence>
<feature type="region of interest" description="Disordered" evidence="2">
    <location>
        <begin position="489"/>
        <end position="533"/>
    </location>
</feature>
<name>A0A0J8U876_9MYCO</name>
<accession>A0A0J8U876</accession>
<organism evidence="5 6">
    <name type="scientific">Mycolicibacterium conceptionense</name>
    <dbReference type="NCBI Taxonomy" id="451644"/>
    <lineage>
        <taxon>Bacteria</taxon>
        <taxon>Bacillati</taxon>
        <taxon>Actinomycetota</taxon>
        <taxon>Actinomycetes</taxon>
        <taxon>Mycobacteriales</taxon>
        <taxon>Mycobacteriaceae</taxon>
        <taxon>Mycolicibacterium</taxon>
    </lineage>
</organism>
<sequence length="590" mass="61627">MIAAVAVAAPLLMAAPAHADPAGCEAPVIDATDAKVLDAPKVSSRVTELRDSTGADVYVRAFQTTPGGSAAAWWQQAYRSCPAWLGADGKTPKPNLIVVQFGLDRTNAIQYGSNFHQLDPQVDKFRAGMGSHLRSGDFTGAMTSTLTSLGTALSASSAAGAGAPAPESKSVGEGVSAMGSVLKIALWIVGVCLAFILLLMGSRVVIDALERRSLNRERAERAQRRLETTRDEAATAVLDSDLSTARLDIAALADANPEAAISMEPIDALIGRRDKISSDFTRSSTRETPDSATATDALADEFVRVTDQLRKIASDADELVKVAKADVAACAPEAKRADLESERSRVLELREIAVSPHVDLTEQRAALDEHSTRISALIAAIDDAKTVPARSDVSNVIAAAKSARSDVERAINRINNATRELRRVVSVAADAQIRYGGPQLPDGVLGDVARHATVTSAAAAEEAAALLDSEGADLDKFTADALTLAKRTDTAVDKADSQHAAHVREVARKAREEEDRKRREAARRRSSSYSPYGSDYSTGLVTGAMLGSMGGYGHSSSGSSPSSFGGSDFGSSSGGFSGGGDFGGGSSGGW</sequence>
<feature type="compositionally biased region" description="Basic and acidic residues" evidence="2">
    <location>
        <begin position="489"/>
        <end position="518"/>
    </location>
</feature>
<comment type="caution">
    <text evidence="5">The sequence shown here is derived from an EMBL/GenBank/DDBJ whole genome shotgun (WGS) entry which is preliminary data.</text>
</comment>
<protein>
    <recommendedName>
        <fullName evidence="7">TPM domain-containing protein</fullName>
    </recommendedName>
</protein>
<keyword evidence="3" id="KW-0472">Membrane</keyword>
<keyword evidence="1" id="KW-0175">Coiled coil</keyword>
<keyword evidence="4" id="KW-0732">Signal</keyword>
<dbReference type="Gene3D" id="3.10.310.50">
    <property type="match status" value="1"/>
</dbReference>
<reference evidence="5 6" key="1">
    <citation type="submission" date="2015-06" db="EMBL/GenBank/DDBJ databases">
        <title>Genome sequence of Mycobacterium conceptionense strain MLE.</title>
        <authorList>
            <person name="Greninger A.L."/>
            <person name="Cunningham G."/>
            <person name="Chiu C.Y."/>
            <person name="Miller S."/>
        </authorList>
    </citation>
    <scope>NUCLEOTIDE SEQUENCE [LARGE SCALE GENOMIC DNA]</scope>
    <source>
        <strain evidence="5 6">MLE</strain>
    </source>
</reference>
<evidence type="ECO:0008006" key="7">
    <source>
        <dbReference type="Google" id="ProtNLM"/>
    </source>
</evidence>
<feature type="chain" id="PRO_5005309885" description="TPM domain-containing protein" evidence="4">
    <location>
        <begin position="20"/>
        <end position="590"/>
    </location>
</feature>
<dbReference type="AlphaFoldDB" id="A0A0J8U876"/>
<feature type="signal peptide" evidence="4">
    <location>
        <begin position="1"/>
        <end position="19"/>
    </location>
</feature>
<dbReference type="Proteomes" id="UP000037594">
    <property type="component" value="Unassembled WGS sequence"/>
</dbReference>
<proteinExistence type="predicted"/>
<feature type="region of interest" description="Disordered" evidence="2">
    <location>
        <begin position="548"/>
        <end position="590"/>
    </location>
</feature>
<feature type="compositionally biased region" description="Low complexity" evidence="2">
    <location>
        <begin position="554"/>
        <end position="571"/>
    </location>
</feature>
<feature type="coiled-coil region" evidence="1">
    <location>
        <begin position="212"/>
        <end position="239"/>
    </location>
</feature>
<dbReference type="PATRIC" id="fig|451644.5.peg.3139"/>
<dbReference type="EMBL" id="LFOD01000012">
    <property type="protein sequence ID" value="KMV17616.1"/>
    <property type="molecule type" value="Genomic_DNA"/>
</dbReference>
<gene>
    <name evidence="5" type="ORF">ACT17_15145</name>
</gene>
<keyword evidence="3" id="KW-0812">Transmembrane</keyword>
<evidence type="ECO:0000313" key="6">
    <source>
        <dbReference type="Proteomes" id="UP000037594"/>
    </source>
</evidence>